<sequence length="217" mass="23485">MAVFSRLFDANAPMWRAMSMVGDIIVLNLLTLITCLPVITVGASMTALYDTARRVLDGTDSGAARTFWFSFRSNLRQATLLWAVVGPVAAAVLATWIFVQLDELLILKVLLSVVFLLIFPFVWALQARFVNTPWRTLGNAAAVAFGRLPYSGGALIIRLVIGSLAVTVWMQLPQAVIILVLLGYPLAVFGAMPLIERALEPLLPTAPLDDSADVAAS</sequence>
<feature type="transmembrane region" description="Helical" evidence="1">
    <location>
        <begin position="80"/>
        <end position="99"/>
    </location>
</feature>
<evidence type="ECO:0000256" key="1">
    <source>
        <dbReference type="SAM" id="Phobius"/>
    </source>
</evidence>
<keyword evidence="1" id="KW-0472">Membrane</keyword>
<gene>
    <name evidence="2" type="ORF">N4R40_10940</name>
</gene>
<keyword evidence="1" id="KW-1133">Transmembrane helix</keyword>
<evidence type="ECO:0000313" key="3">
    <source>
        <dbReference type="Proteomes" id="UP001300496"/>
    </source>
</evidence>
<dbReference type="RefSeq" id="WP_261607401.1">
    <property type="nucleotide sequence ID" value="NZ_JAODOR010000011.1"/>
</dbReference>
<proteinExistence type="predicted"/>
<protein>
    <submittedName>
        <fullName evidence="2">YesL family protein</fullName>
    </submittedName>
</protein>
<accession>A0ABT2PE27</accession>
<comment type="caution">
    <text evidence="2">The sequence shown here is derived from an EMBL/GenBank/DDBJ whole genome shotgun (WGS) entry which is preliminary data.</text>
</comment>
<organism evidence="2 3">
    <name type="scientific">Microbacterium memoriense</name>
    <dbReference type="NCBI Taxonomy" id="2978350"/>
    <lineage>
        <taxon>Bacteria</taxon>
        <taxon>Bacillati</taxon>
        <taxon>Actinomycetota</taxon>
        <taxon>Actinomycetes</taxon>
        <taxon>Micrococcales</taxon>
        <taxon>Microbacteriaceae</taxon>
        <taxon>Microbacterium</taxon>
    </lineage>
</organism>
<feature type="transmembrane region" description="Helical" evidence="1">
    <location>
        <begin position="105"/>
        <end position="127"/>
    </location>
</feature>
<dbReference type="Proteomes" id="UP001300496">
    <property type="component" value="Unassembled WGS sequence"/>
</dbReference>
<reference evidence="2 3" key="1">
    <citation type="journal article" date="2024" name="Int. J. Syst. Evol. Microbiol.">
        <title>Microbacterium memoriense sp. nov., a member of the Actinomycetota from marine beach sediment of the north coast of Portugal.</title>
        <authorList>
            <person name="Santos J.D.N.D."/>
            <person name="Klimek D."/>
            <person name="Calusinska M."/>
            <person name="Lobo-da-Cunha A."/>
            <person name="Catita J."/>
            <person name="Goncalves H."/>
            <person name="Gonzalez I."/>
            <person name="Lage O.M."/>
        </authorList>
    </citation>
    <scope>NUCLEOTIDE SEQUENCE [LARGE SCALE GENOMIC DNA]</scope>
    <source>
        <strain evidence="2 3">PMIC_1C1B</strain>
    </source>
</reference>
<feature type="transmembrane region" description="Helical" evidence="1">
    <location>
        <begin position="175"/>
        <end position="195"/>
    </location>
</feature>
<name>A0ABT2PE27_9MICO</name>
<keyword evidence="3" id="KW-1185">Reference proteome</keyword>
<keyword evidence="1" id="KW-0812">Transmembrane</keyword>
<dbReference type="Pfam" id="PF04854">
    <property type="entry name" value="DUF624"/>
    <property type="match status" value="1"/>
</dbReference>
<feature type="transmembrane region" description="Helical" evidence="1">
    <location>
        <begin position="24"/>
        <end position="49"/>
    </location>
</feature>
<evidence type="ECO:0000313" key="2">
    <source>
        <dbReference type="EMBL" id="MCT9002882.1"/>
    </source>
</evidence>
<dbReference type="InterPro" id="IPR006938">
    <property type="entry name" value="DUF624"/>
</dbReference>
<feature type="transmembrane region" description="Helical" evidence="1">
    <location>
        <begin position="148"/>
        <end position="169"/>
    </location>
</feature>
<dbReference type="EMBL" id="JAODOR010000011">
    <property type="protein sequence ID" value="MCT9002882.1"/>
    <property type="molecule type" value="Genomic_DNA"/>
</dbReference>